<gene>
    <name evidence="1" type="ORF">O181_004929</name>
</gene>
<dbReference type="InterPro" id="IPR036397">
    <property type="entry name" value="RNaseH_sf"/>
</dbReference>
<keyword evidence="2" id="KW-1185">Reference proteome</keyword>
<sequence length="101" mass="11393">MDWTKELPPGVGRGYNSCIVLVDRYSRIQMFLPGNKDDTAMDTAVMICNKAISHTGLFQNIMSDRDPKFTSAFWTNIHNLLGKNLSFSTAYTLNLMVGQKE</sequence>
<dbReference type="SUPFAM" id="SSF53098">
    <property type="entry name" value="Ribonuclease H-like"/>
    <property type="match status" value="1"/>
</dbReference>
<dbReference type="EMBL" id="AVOT02000980">
    <property type="protein sequence ID" value="MBW0465214.1"/>
    <property type="molecule type" value="Genomic_DNA"/>
</dbReference>
<dbReference type="PANTHER" id="PTHR35046">
    <property type="entry name" value="ZINC KNUCKLE (CCHC-TYPE) FAMILY PROTEIN"/>
    <property type="match status" value="1"/>
</dbReference>
<comment type="caution">
    <text evidence="1">The sequence shown here is derived from an EMBL/GenBank/DDBJ whole genome shotgun (WGS) entry which is preliminary data.</text>
</comment>
<organism evidence="1 2">
    <name type="scientific">Austropuccinia psidii MF-1</name>
    <dbReference type="NCBI Taxonomy" id="1389203"/>
    <lineage>
        <taxon>Eukaryota</taxon>
        <taxon>Fungi</taxon>
        <taxon>Dikarya</taxon>
        <taxon>Basidiomycota</taxon>
        <taxon>Pucciniomycotina</taxon>
        <taxon>Pucciniomycetes</taxon>
        <taxon>Pucciniales</taxon>
        <taxon>Sphaerophragmiaceae</taxon>
        <taxon>Austropuccinia</taxon>
    </lineage>
</organism>
<dbReference type="GO" id="GO:0003676">
    <property type="term" value="F:nucleic acid binding"/>
    <property type="evidence" value="ECO:0007669"/>
    <property type="project" value="InterPro"/>
</dbReference>
<dbReference type="Gene3D" id="3.30.420.10">
    <property type="entry name" value="Ribonuclease H-like superfamily/Ribonuclease H"/>
    <property type="match status" value="1"/>
</dbReference>
<proteinExistence type="predicted"/>
<dbReference type="PANTHER" id="PTHR35046:SF26">
    <property type="entry name" value="RNA-DIRECTED DNA POLYMERASE"/>
    <property type="match status" value="1"/>
</dbReference>
<dbReference type="InterPro" id="IPR012337">
    <property type="entry name" value="RNaseH-like_sf"/>
</dbReference>
<reference evidence="1" key="1">
    <citation type="submission" date="2021-03" db="EMBL/GenBank/DDBJ databases">
        <title>Draft genome sequence of rust myrtle Austropuccinia psidii MF-1, a brazilian biotype.</title>
        <authorList>
            <person name="Quecine M.C."/>
            <person name="Pachon D.M.R."/>
            <person name="Bonatelli M.L."/>
            <person name="Correr F.H."/>
            <person name="Franceschini L.M."/>
            <person name="Leite T.F."/>
            <person name="Margarido G.R.A."/>
            <person name="Almeida C.A."/>
            <person name="Ferrarezi J.A."/>
            <person name="Labate C.A."/>
        </authorList>
    </citation>
    <scope>NUCLEOTIDE SEQUENCE</scope>
    <source>
        <strain evidence="1">MF-1</strain>
    </source>
</reference>
<dbReference type="AlphaFoldDB" id="A0A9Q3BH63"/>
<evidence type="ECO:0008006" key="3">
    <source>
        <dbReference type="Google" id="ProtNLM"/>
    </source>
</evidence>
<protein>
    <recommendedName>
        <fullName evidence="3">Integrase catalytic domain-containing protein</fullName>
    </recommendedName>
</protein>
<name>A0A9Q3BH63_9BASI</name>
<accession>A0A9Q3BH63</accession>
<dbReference type="Proteomes" id="UP000765509">
    <property type="component" value="Unassembled WGS sequence"/>
</dbReference>
<evidence type="ECO:0000313" key="2">
    <source>
        <dbReference type="Proteomes" id="UP000765509"/>
    </source>
</evidence>
<evidence type="ECO:0000313" key="1">
    <source>
        <dbReference type="EMBL" id="MBW0465214.1"/>
    </source>
</evidence>